<gene>
    <name evidence="2" type="ORF">GGX14DRAFT_464866</name>
</gene>
<comment type="caution">
    <text evidence="2">The sequence shown here is derived from an EMBL/GenBank/DDBJ whole genome shotgun (WGS) entry which is preliminary data.</text>
</comment>
<organism evidence="2 3">
    <name type="scientific">Mycena pura</name>
    <dbReference type="NCBI Taxonomy" id="153505"/>
    <lineage>
        <taxon>Eukaryota</taxon>
        <taxon>Fungi</taxon>
        <taxon>Dikarya</taxon>
        <taxon>Basidiomycota</taxon>
        <taxon>Agaricomycotina</taxon>
        <taxon>Agaricomycetes</taxon>
        <taxon>Agaricomycetidae</taxon>
        <taxon>Agaricales</taxon>
        <taxon>Marasmiineae</taxon>
        <taxon>Mycenaceae</taxon>
        <taxon>Mycena</taxon>
    </lineage>
</organism>
<keyword evidence="1" id="KW-0472">Membrane</keyword>
<feature type="transmembrane region" description="Helical" evidence="1">
    <location>
        <begin position="120"/>
        <end position="139"/>
    </location>
</feature>
<keyword evidence="3" id="KW-1185">Reference proteome</keyword>
<evidence type="ECO:0000313" key="3">
    <source>
        <dbReference type="Proteomes" id="UP001219525"/>
    </source>
</evidence>
<sequence>MGPDSGPAFVECDGLFQAVPTTRLHRPLLRTSQTLRILQRQRTNGATMLSTKLTRQPQKLQKKTPSQPGLRLGSPNRVLLMSKLFATMSPTGFAPAINSAPTAIAATDATAPAINRIRPLIVVCNIVFLFVPVAVLAIVQLGVVAVLVLVVASAVLATLSAMLAYTHPLVEPIMLVVAIYLAIGRFAFPNLPPTLQVITASVAVPGPLVMLTLWSKFCEISGLESRVLTGMGEVGNALRGAVAAIGGIGGIRVRSKGTGAGADPEAQLSSGELDEKEIFLL</sequence>
<keyword evidence="1" id="KW-1133">Transmembrane helix</keyword>
<accession>A0AAD6V6N2</accession>
<protein>
    <submittedName>
        <fullName evidence="2">Uncharacterized protein</fullName>
    </submittedName>
</protein>
<dbReference type="Proteomes" id="UP001219525">
    <property type="component" value="Unassembled WGS sequence"/>
</dbReference>
<feature type="transmembrane region" description="Helical" evidence="1">
    <location>
        <begin position="172"/>
        <end position="188"/>
    </location>
</feature>
<keyword evidence="1" id="KW-0812">Transmembrane</keyword>
<reference evidence="2" key="1">
    <citation type="submission" date="2023-03" db="EMBL/GenBank/DDBJ databases">
        <title>Massive genome expansion in bonnet fungi (Mycena s.s.) driven by repeated elements and novel gene families across ecological guilds.</title>
        <authorList>
            <consortium name="Lawrence Berkeley National Laboratory"/>
            <person name="Harder C.B."/>
            <person name="Miyauchi S."/>
            <person name="Viragh M."/>
            <person name="Kuo A."/>
            <person name="Thoen E."/>
            <person name="Andreopoulos B."/>
            <person name="Lu D."/>
            <person name="Skrede I."/>
            <person name="Drula E."/>
            <person name="Henrissat B."/>
            <person name="Morin E."/>
            <person name="Kohler A."/>
            <person name="Barry K."/>
            <person name="LaButti K."/>
            <person name="Morin E."/>
            <person name="Salamov A."/>
            <person name="Lipzen A."/>
            <person name="Mereny Z."/>
            <person name="Hegedus B."/>
            <person name="Baldrian P."/>
            <person name="Stursova M."/>
            <person name="Weitz H."/>
            <person name="Taylor A."/>
            <person name="Grigoriev I.V."/>
            <person name="Nagy L.G."/>
            <person name="Martin F."/>
            <person name="Kauserud H."/>
        </authorList>
    </citation>
    <scope>NUCLEOTIDE SEQUENCE</scope>
    <source>
        <strain evidence="2">9144</strain>
    </source>
</reference>
<dbReference type="AlphaFoldDB" id="A0AAD6V6N2"/>
<feature type="transmembrane region" description="Helical" evidence="1">
    <location>
        <begin position="194"/>
        <end position="214"/>
    </location>
</feature>
<dbReference type="EMBL" id="JARJCW010000059">
    <property type="protein sequence ID" value="KAJ7201271.1"/>
    <property type="molecule type" value="Genomic_DNA"/>
</dbReference>
<name>A0AAD6V6N2_9AGAR</name>
<evidence type="ECO:0000256" key="1">
    <source>
        <dbReference type="SAM" id="Phobius"/>
    </source>
</evidence>
<evidence type="ECO:0000313" key="2">
    <source>
        <dbReference type="EMBL" id="KAJ7201271.1"/>
    </source>
</evidence>
<proteinExistence type="predicted"/>
<feature type="transmembrane region" description="Helical" evidence="1">
    <location>
        <begin position="145"/>
        <end position="165"/>
    </location>
</feature>